<evidence type="ECO:0000313" key="1">
    <source>
        <dbReference type="EMBL" id="MFC7304833.1"/>
    </source>
</evidence>
<dbReference type="Proteomes" id="UP001596523">
    <property type="component" value="Unassembled WGS sequence"/>
</dbReference>
<reference evidence="2" key="1">
    <citation type="journal article" date="2019" name="Int. J. Syst. Evol. Microbiol.">
        <title>The Global Catalogue of Microorganisms (GCM) 10K type strain sequencing project: providing services to taxonomists for standard genome sequencing and annotation.</title>
        <authorList>
            <consortium name="The Broad Institute Genomics Platform"/>
            <consortium name="The Broad Institute Genome Sequencing Center for Infectious Disease"/>
            <person name="Wu L."/>
            <person name="Ma J."/>
        </authorList>
    </citation>
    <scope>NUCLEOTIDE SEQUENCE [LARGE SCALE GENOMIC DNA]</scope>
    <source>
        <strain evidence="2">SYNS20</strain>
    </source>
</reference>
<proteinExistence type="predicted"/>
<keyword evidence="2" id="KW-1185">Reference proteome</keyword>
<dbReference type="Gene3D" id="3.10.450.50">
    <property type="match status" value="1"/>
</dbReference>
<dbReference type="EMBL" id="JBHTCF010000004">
    <property type="protein sequence ID" value="MFC7304833.1"/>
    <property type="molecule type" value="Genomic_DNA"/>
</dbReference>
<dbReference type="InterPro" id="IPR032710">
    <property type="entry name" value="NTF2-like_dom_sf"/>
</dbReference>
<accession>A0ABW2JH67</accession>
<gene>
    <name evidence="1" type="ORF">ACFQVC_11450</name>
</gene>
<comment type="caution">
    <text evidence="1">The sequence shown here is derived from an EMBL/GenBank/DDBJ whole genome shotgun (WGS) entry which is preliminary data.</text>
</comment>
<organism evidence="1 2">
    <name type="scientific">Streptomyces monticola</name>
    <dbReference type="NCBI Taxonomy" id="2666263"/>
    <lineage>
        <taxon>Bacteria</taxon>
        <taxon>Bacillati</taxon>
        <taxon>Actinomycetota</taxon>
        <taxon>Actinomycetes</taxon>
        <taxon>Kitasatosporales</taxon>
        <taxon>Streptomycetaceae</taxon>
        <taxon>Streptomyces</taxon>
    </lineage>
</organism>
<sequence length="142" mass="15880">MTFLPDTGYTPTADDRASLDAWFAEYDAESGKRNIERMADLAVFPLNLVSDDSAGNGRSAQWDREQFVETMTRVMGDGSQDITFESVRTPVFLSPAMAVVFTDSTMTMDGQSQQLRYADILVRRDGKWAFQTMIQGGWGDNL</sequence>
<evidence type="ECO:0000313" key="2">
    <source>
        <dbReference type="Proteomes" id="UP001596523"/>
    </source>
</evidence>
<name>A0ABW2JH67_9ACTN</name>
<protein>
    <submittedName>
        <fullName evidence="1">Nuclear transport factor 2 family protein</fullName>
    </submittedName>
</protein>
<dbReference type="RefSeq" id="WP_381829710.1">
    <property type="nucleotide sequence ID" value="NZ_JBHTCF010000004.1"/>
</dbReference>
<dbReference type="SUPFAM" id="SSF54427">
    <property type="entry name" value="NTF2-like"/>
    <property type="match status" value="1"/>
</dbReference>